<evidence type="ECO:0000313" key="3">
    <source>
        <dbReference type="Proteomes" id="UP000094285"/>
    </source>
</evidence>
<organism evidence="2 3">
    <name type="scientific">Suhomyces tanzawaensis NRRL Y-17324</name>
    <dbReference type="NCBI Taxonomy" id="984487"/>
    <lineage>
        <taxon>Eukaryota</taxon>
        <taxon>Fungi</taxon>
        <taxon>Dikarya</taxon>
        <taxon>Ascomycota</taxon>
        <taxon>Saccharomycotina</taxon>
        <taxon>Pichiomycetes</taxon>
        <taxon>Debaryomycetaceae</taxon>
        <taxon>Suhomyces</taxon>
    </lineage>
</organism>
<protein>
    <submittedName>
        <fullName evidence="2">Uncharacterized protein</fullName>
    </submittedName>
</protein>
<gene>
    <name evidence="2" type="ORF">CANTADRAFT_23299</name>
</gene>
<feature type="region of interest" description="Disordered" evidence="1">
    <location>
        <begin position="1"/>
        <end position="35"/>
    </location>
</feature>
<sequence>MVQNEKGIASTRHKESQSLAQDLRSTDPKTIPDSNLKRAKLLIQIGTKKQKAQRQTTVSFYDDEDEDEDTPELRPILQPATASLPKFIRKKDRLDDTKRQVILTREEIDNDTDGRPEPIVSENELHEHTKFWDSKCLARQLGSINEHLANWNSLTPNLPNNIDVKEHLSEYVKLVQWLLANFDAISLKSVFERQFGHERAINMAMFRLFLYSIVYNQSSSFINKNLEVFIAILEKLTIICGNELSKEQEKESIHRATGGSTIKRTITKVKIPPVVIKRLLAGD</sequence>
<dbReference type="RefSeq" id="XP_020063325.1">
    <property type="nucleotide sequence ID" value="XM_020206943.1"/>
</dbReference>
<evidence type="ECO:0000313" key="2">
    <source>
        <dbReference type="EMBL" id="ODV78203.1"/>
    </source>
</evidence>
<dbReference type="GeneID" id="30981080"/>
<accession>A0A1E4SFC6</accession>
<dbReference type="EMBL" id="KV453914">
    <property type="protein sequence ID" value="ODV78203.1"/>
    <property type="molecule type" value="Genomic_DNA"/>
</dbReference>
<evidence type="ECO:0000256" key="1">
    <source>
        <dbReference type="SAM" id="MobiDB-lite"/>
    </source>
</evidence>
<keyword evidence="3" id="KW-1185">Reference proteome</keyword>
<name>A0A1E4SFC6_9ASCO</name>
<dbReference type="AlphaFoldDB" id="A0A1E4SFC6"/>
<proteinExistence type="predicted"/>
<reference evidence="3" key="1">
    <citation type="submission" date="2016-05" db="EMBL/GenBank/DDBJ databases">
        <title>Comparative genomics of biotechnologically important yeasts.</title>
        <authorList>
            <consortium name="DOE Joint Genome Institute"/>
            <person name="Riley R."/>
            <person name="Haridas S."/>
            <person name="Wolfe K.H."/>
            <person name="Lopes M.R."/>
            <person name="Hittinger C.T."/>
            <person name="Goker M."/>
            <person name="Salamov A."/>
            <person name="Wisecaver J."/>
            <person name="Long T.M."/>
            <person name="Aerts A.L."/>
            <person name="Barry K."/>
            <person name="Choi C."/>
            <person name="Clum A."/>
            <person name="Coughlan A.Y."/>
            <person name="Deshpande S."/>
            <person name="Douglass A.P."/>
            <person name="Hanson S.J."/>
            <person name="Klenk H.-P."/>
            <person name="Labutti K."/>
            <person name="Lapidus A."/>
            <person name="Lindquist E."/>
            <person name="Lipzen A."/>
            <person name="Meier-Kolthoff J.P."/>
            <person name="Ohm R.A."/>
            <person name="Otillar R.P."/>
            <person name="Pangilinan J."/>
            <person name="Peng Y."/>
            <person name="Rokas A."/>
            <person name="Rosa C.A."/>
            <person name="Scheuner C."/>
            <person name="Sibirny A.A."/>
            <person name="Slot J.C."/>
            <person name="Stielow J.B."/>
            <person name="Sun H."/>
            <person name="Kurtzman C.P."/>
            <person name="Blackwell M."/>
            <person name="Grigoriev I.V."/>
            <person name="Jeffries T.W."/>
        </authorList>
    </citation>
    <scope>NUCLEOTIDE SEQUENCE [LARGE SCALE GENOMIC DNA]</scope>
    <source>
        <strain evidence="3">NRRL Y-17324</strain>
    </source>
</reference>
<dbReference type="Proteomes" id="UP000094285">
    <property type="component" value="Unassembled WGS sequence"/>
</dbReference>